<sequence length="302" mass="34496">GLVCFKSLWILKEVFFKLFSQSLMGKTMTSRLSKWKLPLSLWILGKLSKVTKKKKTRKAKAKTCLLLVSLKPSFTIIMTLKSAKDENTTNNQNNVKGKITHLVSIAEKWVTHRSDVGKDQTQSVVSAISFDTKLSKFQQHEVNAQVVEQNEEDYIFATTCFSTRSNSECWLIDSGCTNHMTYDKSLFKDLKPTNVLKVRIGNSGRVYAEGKGTIAISTSLGTKIISDEFKVFFEDQHYLICDIGGREVLKDLNEHYHYKIEMCTSMKNSQKIIESFHNIGDNYPREQTIELLQNELEEEPSI</sequence>
<protein>
    <recommendedName>
        <fullName evidence="1">Retrovirus-related Pol polyprotein from transposon TNT 1-94-like beta-barrel domain-containing protein</fullName>
    </recommendedName>
</protein>
<evidence type="ECO:0000259" key="1">
    <source>
        <dbReference type="Pfam" id="PF22936"/>
    </source>
</evidence>
<comment type="caution">
    <text evidence="2">The sequence shown here is derived from an EMBL/GenBank/DDBJ whole genome shotgun (WGS) entry which is preliminary data.</text>
</comment>
<gene>
    <name evidence="2" type="ORF">CR513_19132</name>
</gene>
<name>A0A371H5Q8_MUCPR</name>
<feature type="non-terminal residue" evidence="2">
    <location>
        <position position="1"/>
    </location>
</feature>
<keyword evidence="3" id="KW-1185">Reference proteome</keyword>
<evidence type="ECO:0000313" key="2">
    <source>
        <dbReference type="EMBL" id="RDX98016.1"/>
    </source>
</evidence>
<dbReference type="Proteomes" id="UP000257109">
    <property type="component" value="Unassembled WGS sequence"/>
</dbReference>
<dbReference type="InterPro" id="IPR054722">
    <property type="entry name" value="PolX-like_BBD"/>
</dbReference>
<dbReference type="OrthoDB" id="2015125at2759"/>
<feature type="domain" description="Retrovirus-related Pol polyprotein from transposon TNT 1-94-like beta-barrel" evidence="1">
    <location>
        <begin position="170"/>
        <end position="224"/>
    </location>
</feature>
<organism evidence="2 3">
    <name type="scientific">Mucuna pruriens</name>
    <name type="common">Velvet bean</name>
    <name type="synonym">Dolichos pruriens</name>
    <dbReference type="NCBI Taxonomy" id="157652"/>
    <lineage>
        <taxon>Eukaryota</taxon>
        <taxon>Viridiplantae</taxon>
        <taxon>Streptophyta</taxon>
        <taxon>Embryophyta</taxon>
        <taxon>Tracheophyta</taxon>
        <taxon>Spermatophyta</taxon>
        <taxon>Magnoliopsida</taxon>
        <taxon>eudicotyledons</taxon>
        <taxon>Gunneridae</taxon>
        <taxon>Pentapetalae</taxon>
        <taxon>rosids</taxon>
        <taxon>fabids</taxon>
        <taxon>Fabales</taxon>
        <taxon>Fabaceae</taxon>
        <taxon>Papilionoideae</taxon>
        <taxon>50 kb inversion clade</taxon>
        <taxon>NPAAA clade</taxon>
        <taxon>indigoferoid/millettioid clade</taxon>
        <taxon>Phaseoleae</taxon>
        <taxon>Mucuna</taxon>
    </lineage>
</organism>
<proteinExistence type="predicted"/>
<dbReference type="Pfam" id="PF22936">
    <property type="entry name" value="Pol_BBD"/>
    <property type="match status" value="1"/>
</dbReference>
<evidence type="ECO:0000313" key="3">
    <source>
        <dbReference type="Proteomes" id="UP000257109"/>
    </source>
</evidence>
<dbReference type="AlphaFoldDB" id="A0A371H5Q8"/>
<dbReference type="EMBL" id="QJKJ01003528">
    <property type="protein sequence ID" value="RDX98016.1"/>
    <property type="molecule type" value="Genomic_DNA"/>
</dbReference>
<reference evidence="2" key="1">
    <citation type="submission" date="2018-05" db="EMBL/GenBank/DDBJ databases">
        <title>Draft genome of Mucuna pruriens seed.</title>
        <authorList>
            <person name="Nnadi N.E."/>
            <person name="Vos R."/>
            <person name="Hasami M.H."/>
            <person name="Devisetty U.K."/>
            <person name="Aguiy J.C."/>
        </authorList>
    </citation>
    <scope>NUCLEOTIDE SEQUENCE [LARGE SCALE GENOMIC DNA]</scope>
    <source>
        <strain evidence="2">JCA_2017</strain>
    </source>
</reference>
<accession>A0A371H5Q8</accession>